<gene>
    <name evidence="1" type="ORF">Anas_05654</name>
</gene>
<protein>
    <submittedName>
        <fullName evidence="1">Uncharacterized protein</fullName>
    </submittedName>
</protein>
<proteinExistence type="predicted"/>
<dbReference type="EMBL" id="SEYY01019150">
    <property type="protein sequence ID" value="KAB7498585.1"/>
    <property type="molecule type" value="Genomic_DNA"/>
</dbReference>
<reference evidence="1 2" key="1">
    <citation type="journal article" date="2019" name="PLoS Biol.">
        <title>Sex chromosomes control vertical transmission of feminizing Wolbachia symbionts in an isopod.</title>
        <authorList>
            <person name="Becking T."/>
            <person name="Chebbi M.A."/>
            <person name="Giraud I."/>
            <person name="Moumen B."/>
            <person name="Laverre T."/>
            <person name="Caubet Y."/>
            <person name="Peccoud J."/>
            <person name="Gilbert C."/>
            <person name="Cordaux R."/>
        </authorList>
    </citation>
    <scope>NUCLEOTIDE SEQUENCE [LARGE SCALE GENOMIC DNA]</scope>
    <source>
        <strain evidence="1">ANa2</strain>
        <tissue evidence="1">Whole body excluding digestive tract and cuticle</tissue>
    </source>
</reference>
<evidence type="ECO:0000313" key="2">
    <source>
        <dbReference type="Proteomes" id="UP000326759"/>
    </source>
</evidence>
<dbReference type="AlphaFoldDB" id="A0A5N5SXD7"/>
<accession>A0A5N5SXD7</accession>
<comment type="caution">
    <text evidence="1">The sequence shown here is derived from an EMBL/GenBank/DDBJ whole genome shotgun (WGS) entry which is preliminary data.</text>
</comment>
<name>A0A5N5SXD7_9CRUS</name>
<evidence type="ECO:0000313" key="1">
    <source>
        <dbReference type="EMBL" id="KAB7498585.1"/>
    </source>
</evidence>
<sequence>MVINTALLFLKVAIKEERLSLIHEVIGKKETVVHRLSNSKVINPLFILCVNVIHLRSFPLRQEGFKILSVSLQSCLSSVFLL</sequence>
<keyword evidence="2" id="KW-1185">Reference proteome</keyword>
<organism evidence="1 2">
    <name type="scientific">Armadillidium nasatum</name>
    <dbReference type="NCBI Taxonomy" id="96803"/>
    <lineage>
        <taxon>Eukaryota</taxon>
        <taxon>Metazoa</taxon>
        <taxon>Ecdysozoa</taxon>
        <taxon>Arthropoda</taxon>
        <taxon>Crustacea</taxon>
        <taxon>Multicrustacea</taxon>
        <taxon>Malacostraca</taxon>
        <taxon>Eumalacostraca</taxon>
        <taxon>Peracarida</taxon>
        <taxon>Isopoda</taxon>
        <taxon>Oniscidea</taxon>
        <taxon>Crinocheta</taxon>
        <taxon>Armadillidiidae</taxon>
        <taxon>Armadillidium</taxon>
    </lineage>
</organism>
<dbReference type="Proteomes" id="UP000326759">
    <property type="component" value="Unassembled WGS sequence"/>
</dbReference>